<dbReference type="Gene3D" id="1.20.1720.10">
    <property type="entry name" value="Multidrug resistance protein D"/>
    <property type="match status" value="1"/>
</dbReference>
<dbReference type="PROSITE" id="PS00216">
    <property type="entry name" value="SUGAR_TRANSPORT_1"/>
    <property type="match status" value="1"/>
</dbReference>
<name>T1CP40_9ZZZZ</name>
<evidence type="ECO:0000256" key="2">
    <source>
        <dbReference type="ARBA" id="ARBA00022448"/>
    </source>
</evidence>
<evidence type="ECO:0000256" key="1">
    <source>
        <dbReference type="ARBA" id="ARBA00004651"/>
    </source>
</evidence>
<reference evidence="9" key="1">
    <citation type="submission" date="2013-08" db="EMBL/GenBank/DDBJ databases">
        <authorList>
            <person name="Mendez C."/>
            <person name="Richter M."/>
            <person name="Ferrer M."/>
            <person name="Sanchez J."/>
        </authorList>
    </citation>
    <scope>NUCLEOTIDE SEQUENCE</scope>
</reference>
<dbReference type="PROSITE" id="PS50850">
    <property type="entry name" value="MFS"/>
    <property type="match status" value="1"/>
</dbReference>
<dbReference type="Pfam" id="PF07690">
    <property type="entry name" value="MFS_1"/>
    <property type="match status" value="1"/>
</dbReference>
<evidence type="ECO:0000259" key="8">
    <source>
        <dbReference type="PROSITE" id="PS50850"/>
    </source>
</evidence>
<gene>
    <name evidence="9" type="ORF">B1B_04798</name>
</gene>
<keyword evidence="6 7" id="KW-0472">Membrane</keyword>
<dbReference type="GO" id="GO:0022857">
    <property type="term" value="F:transmembrane transporter activity"/>
    <property type="evidence" value="ECO:0007669"/>
    <property type="project" value="InterPro"/>
</dbReference>
<dbReference type="SUPFAM" id="SSF103473">
    <property type="entry name" value="MFS general substrate transporter"/>
    <property type="match status" value="1"/>
</dbReference>
<feature type="transmembrane region" description="Helical" evidence="7">
    <location>
        <begin position="20"/>
        <end position="45"/>
    </location>
</feature>
<keyword evidence="3" id="KW-1003">Cell membrane</keyword>
<evidence type="ECO:0000313" key="9">
    <source>
        <dbReference type="EMBL" id="EQD70810.1"/>
    </source>
</evidence>
<comment type="subcellular location">
    <subcellularLocation>
        <location evidence="1">Cell membrane</location>
        <topology evidence="1">Multi-pass membrane protein</topology>
    </subcellularLocation>
</comment>
<evidence type="ECO:0000256" key="3">
    <source>
        <dbReference type="ARBA" id="ARBA00022475"/>
    </source>
</evidence>
<evidence type="ECO:0000256" key="5">
    <source>
        <dbReference type="ARBA" id="ARBA00022989"/>
    </source>
</evidence>
<reference evidence="9" key="2">
    <citation type="journal article" date="2014" name="ISME J.">
        <title>Microbial stratification in low pH oxic and suboxic macroscopic growths along an acid mine drainage.</title>
        <authorList>
            <person name="Mendez-Garcia C."/>
            <person name="Mesa V."/>
            <person name="Sprenger R.R."/>
            <person name="Richter M."/>
            <person name="Diez M.S."/>
            <person name="Solano J."/>
            <person name="Bargiela R."/>
            <person name="Golyshina O.V."/>
            <person name="Manteca A."/>
            <person name="Ramos J.L."/>
            <person name="Gallego J.R."/>
            <person name="Llorente I."/>
            <person name="Martins Dos Santos V.A."/>
            <person name="Jensen O.N."/>
            <person name="Pelaez A.I."/>
            <person name="Sanchez J."/>
            <person name="Ferrer M."/>
        </authorList>
    </citation>
    <scope>NUCLEOTIDE SEQUENCE</scope>
</reference>
<organism evidence="9">
    <name type="scientific">mine drainage metagenome</name>
    <dbReference type="NCBI Taxonomy" id="410659"/>
    <lineage>
        <taxon>unclassified sequences</taxon>
        <taxon>metagenomes</taxon>
        <taxon>ecological metagenomes</taxon>
    </lineage>
</organism>
<evidence type="ECO:0000256" key="4">
    <source>
        <dbReference type="ARBA" id="ARBA00022692"/>
    </source>
</evidence>
<dbReference type="InterPro" id="IPR020846">
    <property type="entry name" value="MFS_dom"/>
</dbReference>
<dbReference type="EMBL" id="AUZY01003010">
    <property type="protein sequence ID" value="EQD70810.1"/>
    <property type="molecule type" value="Genomic_DNA"/>
</dbReference>
<dbReference type="InterPro" id="IPR005829">
    <property type="entry name" value="Sugar_transporter_CS"/>
</dbReference>
<evidence type="ECO:0000256" key="7">
    <source>
        <dbReference type="SAM" id="Phobius"/>
    </source>
</evidence>
<sequence length="132" mass="13495">MVVLDVSIVNVALPSMQRDLHFSLANAQWVVNAYVLTFAGFLLLGGRTADLFGRRRVYLAGLALFTVASIGAGLATNGTQMVAVRAVQGIGGAILSPATLTIIVTTFRGPRLPKALGTWSAVAGAGGAVGGL</sequence>
<proteinExistence type="predicted"/>
<dbReference type="GO" id="GO:0005886">
    <property type="term" value="C:plasma membrane"/>
    <property type="evidence" value="ECO:0007669"/>
    <property type="project" value="UniProtKB-SubCell"/>
</dbReference>
<comment type="caution">
    <text evidence="9">The sequence shown here is derived from an EMBL/GenBank/DDBJ whole genome shotgun (WGS) entry which is preliminary data.</text>
</comment>
<feature type="transmembrane region" description="Helical" evidence="7">
    <location>
        <begin position="57"/>
        <end position="76"/>
    </location>
</feature>
<keyword evidence="5 7" id="KW-1133">Transmembrane helix</keyword>
<feature type="non-terminal residue" evidence="9">
    <location>
        <position position="132"/>
    </location>
</feature>
<dbReference type="InterPro" id="IPR011701">
    <property type="entry name" value="MFS"/>
</dbReference>
<dbReference type="PANTHER" id="PTHR42718">
    <property type="entry name" value="MAJOR FACILITATOR SUPERFAMILY MULTIDRUG TRANSPORTER MFSC"/>
    <property type="match status" value="1"/>
</dbReference>
<protein>
    <submittedName>
        <fullName evidence="9">Major facilitator superfamily MFS-1</fullName>
    </submittedName>
</protein>
<dbReference type="CDD" id="cd17321">
    <property type="entry name" value="MFS_MMR_MDR_like"/>
    <property type="match status" value="1"/>
</dbReference>
<evidence type="ECO:0000256" key="6">
    <source>
        <dbReference type="ARBA" id="ARBA00023136"/>
    </source>
</evidence>
<accession>T1CP40</accession>
<dbReference type="PANTHER" id="PTHR42718:SF46">
    <property type="entry name" value="BLR6921 PROTEIN"/>
    <property type="match status" value="1"/>
</dbReference>
<keyword evidence="4 7" id="KW-0812">Transmembrane</keyword>
<feature type="transmembrane region" description="Helical" evidence="7">
    <location>
        <begin position="82"/>
        <end position="104"/>
    </location>
</feature>
<dbReference type="AlphaFoldDB" id="T1CP40"/>
<feature type="domain" description="Major facilitator superfamily (MFS) profile" evidence="8">
    <location>
        <begin position="1"/>
        <end position="132"/>
    </location>
</feature>
<keyword evidence="2" id="KW-0813">Transport</keyword>
<dbReference type="InterPro" id="IPR036259">
    <property type="entry name" value="MFS_trans_sf"/>
</dbReference>